<evidence type="ECO:0000313" key="15">
    <source>
        <dbReference type="Proteomes" id="UP000178869"/>
    </source>
</evidence>
<evidence type="ECO:0000259" key="13">
    <source>
        <dbReference type="Pfam" id="PF01435"/>
    </source>
</evidence>
<dbReference type="CDD" id="cd07340">
    <property type="entry name" value="M48B_Htpx_like"/>
    <property type="match status" value="1"/>
</dbReference>
<keyword evidence="11 12" id="KW-0472">Membrane</keyword>
<protein>
    <recommendedName>
        <fullName evidence="12">Protease HtpX homolog</fullName>
        <ecNumber evidence="12">3.4.24.-</ecNumber>
    </recommendedName>
</protein>
<feature type="domain" description="Peptidase M48" evidence="13">
    <location>
        <begin position="61"/>
        <end position="279"/>
    </location>
</feature>
<evidence type="ECO:0000256" key="12">
    <source>
        <dbReference type="HAMAP-Rule" id="MF_00188"/>
    </source>
</evidence>
<dbReference type="Gene3D" id="3.30.2010.10">
    <property type="entry name" value="Metalloproteases ('zincins'), catalytic domain"/>
    <property type="match status" value="1"/>
</dbReference>
<dbReference type="GO" id="GO:0008270">
    <property type="term" value="F:zinc ion binding"/>
    <property type="evidence" value="ECO:0007669"/>
    <property type="project" value="UniProtKB-UniRule"/>
</dbReference>
<comment type="similarity">
    <text evidence="2 12">Belongs to the peptidase M48B family.</text>
</comment>
<evidence type="ECO:0000256" key="8">
    <source>
        <dbReference type="ARBA" id="ARBA00022833"/>
    </source>
</evidence>
<evidence type="ECO:0000313" key="14">
    <source>
        <dbReference type="EMBL" id="OHA47188.1"/>
    </source>
</evidence>
<keyword evidence="10 12" id="KW-0482">Metalloprotease</keyword>
<dbReference type="AlphaFoldDB" id="A0A1G2PFS7"/>
<evidence type="ECO:0000256" key="4">
    <source>
        <dbReference type="ARBA" id="ARBA00022670"/>
    </source>
</evidence>
<comment type="caution">
    <text evidence="14">The sequence shown here is derived from an EMBL/GenBank/DDBJ whole genome shotgun (WGS) entry which is preliminary data.</text>
</comment>
<feature type="binding site" evidence="12">
    <location>
        <position position="203"/>
    </location>
    <ligand>
        <name>Zn(2+)</name>
        <dbReference type="ChEBI" id="CHEBI:29105"/>
        <note>catalytic</note>
    </ligand>
</feature>
<organism evidence="14 15">
    <name type="scientific">Candidatus Terrybacteria bacterium RIFCSPHIGHO2_01_FULL_43_35</name>
    <dbReference type="NCBI Taxonomy" id="1802361"/>
    <lineage>
        <taxon>Bacteria</taxon>
        <taxon>Candidatus Terryibacteriota</taxon>
    </lineage>
</organism>
<keyword evidence="9 12" id="KW-1133">Transmembrane helix</keyword>
<dbReference type="InterPro" id="IPR050083">
    <property type="entry name" value="HtpX_protease"/>
</dbReference>
<accession>A0A1G2PFS7</accession>
<evidence type="ECO:0000256" key="5">
    <source>
        <dbReference type="ARBA" id="ARBA00022692"/>
    </source>
</evidence>
<feature type="transmembrane region" description="Helical" evidence="12">
    <location>
        <begin position="27"/>
        <end position="44"/>
    </location>
</feature>
<dbReference type="GO" id="GO:0005886">
    <property type="term" value="C:plasma membrane"/>
    <property type="evidence" value="ECO:0007669"/>
    <property type="project" value="UniProtKB-SubCell"/>
</dbReference>
<comment type="cofactor">
    <cofactor evidence="12">
        <name>Zn(2+)</name>
        <dbReference type="ChEBI" id="CHEBI:29105"/>
    </cofactor>
    <text evidence="12">Binds 1 zinc ion per subunit.</text>
</comment>
<evidence type="ECO:0000256" key="6">
    <source>
        <dbReference type="ARBA" id="ARBA00022723"/>
    </source>
</evidence>
<comment type="subcellular location">
    <subcellularLocation>
        <location evidence="1 12">Cell membrane</location>
        <topology evidence="1 12">Multi-pass membrane protein</topology>
    </subcellularLocation>
</comment>
<keyword evidence="3 12" id="KW-1003">Cell membrane</keyword>
<feature type="transmembrane region" description="Helical" evidence="12">
    <location>
        <begin position="137"/>
        <end position="158"/>
    </location>
</feature>
<evidence type="ECO:0000256" key="11">
    <source>
        <dbReference type="ARBA" id="ARBA00023136"/>
    </source>
</evidence>
<reference evidence="14 15" key="1">
    <citation type="journal article" date="2016" name="Nat. Commun.">
        <title>Thousands of microbial genomes shed light on interconnected biogeochemical processes in an aquifer system.</title>
        <authorList>
            <person name="Anantharaman K."/>
            <person name="Brown C.T."/>
            <person name="Hug L.A."/>
            <person name="Sharon I."/>
            <person name="Castelle C.J."/>
            <person name="Probst A.J."/>
            <person name="Thomas B.C."/>
            <person name="Singh A."/>
            <person name="Wilkins M.J."/>
            <person name="Karaoz U."/>
            <person name="Brodie E.L."/>
            <person name="Williams K.H."/>
            <person name="Hubbard S.S."/>
            <person name="Banfield J.F."/>
        </authorList>
    </citation>
    <scope>NUCLEOTIDE SEQUENCE [LARGE SCALE GENOMIC DNA]</scope>
</reference>
<evidence type="ECO:0000256" key="1">
    <source>
        <dbReference type="ARBA" id="ARBA00004651"/>
    </source>
</evidence>
<dbReference type="GO" id="GO:0004222">
    <property type="term" value="F:metalloendopeptidase activity"/>
    <property type="evidence" value="ECO:0007669"/>
    <property type="project" value="UniProtKB-UniRule"/>
</dbReference>
<keyword evidence="7 12" id="KW-0378">Hydrolase</keyword>
<dbReference type="InterPro" id="IPR001915">
    <property type="entry name" value="Peptidase_M48"/>
</dbReference>
<gene>
    <name evidence="12" type="primary">htpX</name>
    <name evidence="14" type="ORF">A2828_04310</name>
</gene>
<keyword evidence="4 12" id="KW-0645">Protease</keyword>
<keyword evidence="5 12" id="KW-0812">Transmembrane</keyword>
<feature type="binding site" evidence="12">
    <location>
        <position position="131"/>
    </location>
    <ligand>
        <name>Zn(2+)</name>
        <dbReference type="ChEBI" id="CHEBI:29105"/>
        <note>catalytic</note>
    </ligand>
</feature>
<feature type="active site" evidence="12">
    <location>
        <position position="128"/>
    </location>
</feature>
<keyword evidence="8 12" id="KW-0862">Zinc</keyword>
<name>A0A1G2PFS7_9BACT</name>
<evidence type="ECO:0000256" key="9">
    <source>
        <dbReference type="ARBA" id="ARBA00022989"/>
    </source>
</evidence>
<dbReference type="PANTHER" id="PTHR43221">
    <property type="entry name" value="PROTEASE HTPX"/>
    <property type="match status" value="1"/>
</dbReference>
<dbReference type="EC" id="3.4.24.-" evidence="12"/>
<dbReference type="InterPro" id="IPR022919">
    <property type="entry name" value="Pept_M48_protease_HtpX"/>
</dbReference>
<evidence type="ECO:0000256" key="3">
    <source>
        <dbReference type="ARBA" id="ARBA00022475"/>
    </source>
</evidence>
<evidence type="ECO:0000256" key="2">
    <source>
        <dbReference type="ARBA" id="ARBA00009779"/>
    </source>
</evidence>
<dbReference type="Proteomes" id="UP000178869">
    <property type="component" value="Unassembled WGS sequence"/>
</dbReference>
<keyword evidence="6 12" id="KW-0479">Metal-binding</keyword>
<feature type="binding site" evidence="12">
    <location>
        <position position="127"/>
    </location>
    <ligand>
        <name>Zn(2+)</name>
        <dbReference type="ChEBI" id="CHEBI:29105"/>
        <note>catalytic</note>
    </ligand>
</feature>
<dbReference type="EMBL" id="MHSR01000007">
    <property type="protein sequence ID" value="OHA47188.1"/>
    <property type="molecule type" value="Genomic_DNA"/>
</dbReference>
<evidence type="ECO:0000256" key="10">
    <source>
        <dbReference type="ARBA" id="ARBA00023049"/>
    </source>
</evidence>
<evidence type="ECO:0000256" key="7">
    <source>
        <dbReference type="ARBA" id="ARBA00022801"/>
    </source>
</evidence>
<proteinExistence type="inferred from homology"/>
<dbReference type="HAMAP" id="MF_00188">
    <property type="entry name" value="Pept_M48_protease_HtpX"/>
    <property type="match status" value="1"/>
</dbReference>
<sequence length="281" mass="30783">MLMFGFVLIIGLLGALLSWYFQSNSLFILMMAISLTMTIASFWFSDKIVTAVAGAKPISKQDNEELYRLVENLCIAAGLPTPRIYLINDPSPNAFATGRDPNHAIVAVTSGLLKIMDKQELEGVLAHELSHIGNRDMLIATVAAVLAGVITIMVDIMFRTRFFHSGGGRKRGGGLVLLLLFVAMVLAPFAAMLIRLAVSRSRETLADASGALLTRYPEGLANALEKISRAAIPLKNANNMTAHLYISDPMAQERKTSLISRLFMTHPPVEERIRLLKQMSV</sequence>
<dbReference type="GO" id="GO:0006508">
    <property type="term" value="P:proteolysis"/>
    <property type="evidence" value="ECO:0007669"/>
    <property type="project" value="UniProtKB-KW"/>
</dbReference>
<dbReference type="PANTHER" id="PTHR43221:SF1">
    <property type="entry name" value="PROTEASE HTPX"/>
    <property type="match status" value="1"/>
</dbReference>
<feature type="transmembrane region" description="Helical" evidence="12">
    <location>
        <begin position="178"/>
        <end position="198"/>
    </location>
</feature>
<dbReference type="Pfam" id="PF01435">
    <property type="entry name" value="Peptidase_M48"/>
    <property type="match status" value="1"/>
</dbReference>